<dbReference type="PANTHER" id="PTHR10000">
    <property type="entry name" value="PHOSPHOSERINE PHOSPHATASE"/>
    <property type="match status" value="1"/>
</dbReference>
<dbReference type="NCBIfam" id="TIGR01484">
    <property type="entry name" value="HAD-SF-IIB"/>
    <property type="match status" value="1"/>
</dbReference>
<dbReference type="Proteomes" id="UP001257962">
    <property type="component" value="Unassembled WGS sequence"/>
</dbReference>
<evidence type="ECO:0000313" key="1">
    <source>
        <dbReference type="EMBL" id="MDT2665656.1"/>
    </source>
</evidence>
<organism evidence="1 2">
    <name type="scientific">Lactococcus petauri</name>
    <dbReference type="NCBI Taxonomy" id="1940789"/>
    <lineage>
        <taxon>Bacteria</taxon>
        <taxon>Bacillati</taxon>
        <taxon>Bacillota</taxon>
        <taxon>Bacilli</taxon>
        <taxon>Lactobacillales</taxon>
        <taxon>Streptococcaceae</taxon>
        <taxon>Lactococcus</taxon>
    </lineage>
</organism>
<dbReference type="InterPro" id="IPR036412">
    <property type="entry name" value="HAD-like_sf"/>
</dbReference>
<sequence length="283" mass="32034">MKIIATDMDGTFLREDKTYDTTRFKKIFEELQKKKIHFVIASGNQYLRLREYFEDIADKLIYIAENGAQVWVGSKQIASHSLPPNLVSQVVYSILNHPKMSGDKVLLSGKKGAYVLNSAEKSYKEKMHNFYRNIKVVNDFYSVDDEIIKITMNFEHEDVKELETFLNAFPEVRATTSGFQSIDVVCSEISKESGINVLCSYFQVSADEIVAFGDNLNDLEMLKAVGQAYATKNAVEDIKNIALEVVPSCEEQGVLLKIEKLLGGKKYESSSSDRFFQGISHEC</sequence>
<keyword evidence="1" id="KW-0378">Hydrolase</keyword>
<evidence type="ECO:0000313" key="2">
    <source>
        <dbReference type="Proteomes" id="UP001257962"/>
    </source>
</evidence>
<dbReference type="SFLD" id="SFLDS00003">
    <property type="entry name" value="Haloacid_Dehalogenase"/>
    <property type="match status" value="1"/>
</dbReference>
<dbReference type="Gene3D" id="3.30.1240.10">
    <property type="match status" value="1"/>
</dbReference>
<dbReference type="GO" id="GO:0016791">
    <property type="term" value="F:phosphatase activity"/>
    <property type="evidence" value="ECO:0007669"/>
    <property type="project" value="TreeGrafter"/>
</dbReference>
<dbReference type="RefSeq" id="WP_311793209.1">
    <property type="nucleotide sequence ID" value="NZ_JARPXS010000001.1"/>
</dbReference>
<dbReference type="InterPro" id="IPR000150">
    <property type="entry name" value="Cof"/>
</dbReference>
<dbReference type="PANTHER" id="PTHR10000:SF53">
    <property type="entry name" value="5-AMINO-6-(5-PHOSPHO-D-RIBITYLAMINO)URACIL PHOSPHATASE YBJI-RELATED"/>
    <property type="match status" value="1"/>
</dbReference>
<dbReference type="InterPro" id="IPR006379">
    <property type="entry name" value="HAD-SF_hydro_IIB"/>
</dbReference>
<accession>A0AAJ2MJW5</accession>
<dbReference type="CDD" id="cd07518">
    <property type="entry name" value="HAD_YbiV-Like"/>
    <property type="match status" value="1"/>
</dbReference>
<dbReference type="Pfam" id="PF08282">
    <property type="entry name" value="Hydrolase_3"/>
    <property type="match status" value="1"/>
</dbReference>
<proteinExistence type="predicted"/>
<dbReference type="SFLD" id="SFLDG01140">
    <property type="entry name" value="C2.B:_Phosphomannomutase_and_P"/>
    <property type="match status" value="1"/>
</dbReference>
<name>A0AAJ2MJW5_9LACT</name>
<dbReference type="NCBIfam" id="TIGR00099">
    <property type="entry name" value="Cof-subfamily"/>
    <property type="match status" value="1"/>
</dbReference>
<dbReference type="EMBL" id="JARPYC010000001">
    <property type="protein sequence ID" value="MDT2665656.1"/>
    <property type="molecule type" value="Genomic_DNA"/>
</dbReference>
<dbReference type="SUPFAM" id="SSF56784">
    <property type="entry name" value="HAD-like"/>
    <property type="match status" value="1"/>
</dbReference>
<dbReference type="Gene3D" id="3.40.50.1000">
    <property type="entry name" value="HAD superfamily/HAD-like"/>
    <property type="match status" value="1"/>
</dbReference>
<dbReference type="GO" id="GO:0000287">
    <property type="term" value="F:magnesium ion binding"/>
    <property type="evidence" value="ECO:0007669"/>
    <property type="project" value="TreeGrafter"/>
</dbReference>
<dbReference type="AlphaFoldDB" id="A0AAJ2MJW5"/>
<reference evidence="1" key="1">
    <citation type="submission" date="2023-03" db="EMBL/GenBank/DDBJ databases">
        <authorList>
            <person name="Shen W."/>
            <person name="Cai J."/>
        </authorList>
    </citation>
    <scope>NUCLEOTIDE SEQUENCE</scope>
    <source>
        <strain evidence="1">Y3</strain>
    </source>
</reference>
<dbReference type="InterPro" id="IPR023214">
    <property type="entry name" value="HAD_sf"/>
</dbReference>
<gene>
    <name evidence="1" type="ORF">P7D34_00210</name>
</gene>
<comment type="caution">
    <text evidence="1">The sequence shown here is derived from an EMBL/GenBank/DDBJ whole genome shotgun (WGS) entry which is preliminary data.</text>
</comment>
<dbReference type="GO" id="GO:0005829">
    <property type="term" value="C:cytosol"/>
    <property type="evidence" value="ECO:0007669"/>
    <property type="project" value="TreeGrafter"/>
</dbReference>
<protein>
    <submittedName>
        <fullName evidence="1">Cof-type HAD-IIB family hydrolase</fullName>
    </submittedName>
</protein>